<evidence type="ECO:0000256" key="1">
    <source>
        <dbReference type="ARBA" id="ARBA00004496"/>
    </source>
</evidence>
<dbReference type="GO" id="GO:0141101">
    <property type="term" value="F:tRNA(Ser) (uridine(44)-2'-O-)-methyltransferase activity"/>
    <property type="evidence" value="ECO:0007669"/>
    <property type="project" value="UniProtKB-EC"/>
</dbReference>
<gene>
    <name evidence="13" type="ORF">EV356DRAFT_480257</name>
</gene>
<evidence type="ECO:0000256" key="12">
    <source>
        <dbReference type="SAM" id="MobiDB-lite"/>
    </source>
</evidence>
<name>A0A6A6HID8_VIRVR</name>
<keyword evidence="9 11" id="KW-0819">tRNA processing</keyword>
<dbReference type="OrthoDB" id="10047021at2759"/>
<keyword evidence="7 11" id="KW-0808">Transferase</keyword>
<evidence type="ECO:0000313" key="13">
    <source>
        <dbReference type="EMBL" id="KAF2237904.1"/>
    </source>
</evidence>
<dbReference type="EMBL" id="ML991778">
    <property type="protein sequence ID" value="KAF2237904.1"/>
    <property type="molecule type" value="Genomic_DNA"/>
</dbReference>
<dbReference type="PANTHER" id="PTHR21210">
    <property type="entry name" value="TRNA (URACIL-O(2)-)-METHYLTRANSFERASE-RELATED"/>
    <property type="match status" value="1"/>
</dbReference>
<evidence type="ECO:0000256" key="9">
    <source>
        <dbReference type="ARBA" id="ARBA00022694"/>
    </source>
</evidence>
<evidence type="ECO:0000256" key="11">
    <source>
        <dbReference type="RuleBase" id="RU368004"/>
    </source>
</evidence>
<comment type="similarity">
    <text evidence="2 11">Belongs to the TRM44 family.</text>
</comment>
<dbReference type="GO" id="GO:0005737">
    <property type="term" value="C:cytoplasm"/>
    <property type="evidence" value="ECO:0007669"/>
    <property type="project" value="UniProtKB-SubCell"/>
</dbReference>
<dbReference type="PANTHER" id="PTHR21210:SF0">
    <property type="entry name" value="TRNA (URACIL-O(2)-)-METHYLTRANSFERASE-RELATED"/>
    <property type="match status" value="1"/>
</dbReference>
<dbReference type="EC" id="2.1.1.211" evidence="3 11"/>
<comment type="function">
    <text evidence="11">Adenosyl-L-methionine (AdoMet)-dependent tRNA (uracil-O(2)-)-methyltransferase.</text>
</comment>
<keyword evidence="5 11" id="KW-0963">Cytoplasm</keyword>
<evidence type="ECO:0000256" key="10">
    <source>
        <dbReference type="ARBA" id="ARBA00047957"/>
    </source>
</evidence>
<evidence type="ECO:0000256" key="7">
    <source>
        <dbReference type="ARBA" id="ARBA00022679"/>
    </source>
</evidence>
<reference evidence="13" key="1">
    <citation type="journal article" date="2020" name="Stud. Mycol.">
        <title>101 Dothideomycetes genomes: a test case for predicting lifestyles and emergence of pathogens.</title>
        <authorList>
            <person name="Haridas S."/>
            <person name="Albert R."/>
            <person name="Binder M."/>
            <person name="Bloem J."/>
            <person name="Labutti K."/>
            <person name="Salamov A."/>
            <person name="Andreopoulos B."/>
            <person name="Baker S."/>
            <person name="Barry K."/>
            <person name="Bills G."/>
            <person name="Bluhm B."/>
            <person name="Cannon C."/>
            <person name="Castanera R."/>
            <person name="Culley D."/>
            <person name="Daum C."/>
            <person name="Ezra D."/>
            <person name="Gonzalez J."/>
            <person name="Henrissat B."/>
            <person name="Kuo A."/>
            <person name="Liang C."/>
            <person name="Lipzen A."/>
            <person name="Lutzoni F."/>
            <person name="Magnuson J."/>
            <person name="Mondo S."/>
            <person name="Nolan M."/>
            <person name="Ohm R."/>
            <person name="Pangilinan J."/>
            <person name="Park H.-J."/>
            <person name="Ramirez L."/>
            <person name="Alfaro M."/>
            <person name="Sun H."/>
            <person name="Tritt A."/>
            <person name="Yoshinaga Y."/>
            <person name="Zwiers L.-H."/>
            <person name="Turgeon B."/>
            <person name="Goodwin S."/>
            <person name="Spatafora J."/>
            <person name="Crous P."/>
            <person name="Grigoriev I."/>
        </authorList>
    </citation>
    <scope>NUCLEOTIDE SEQUENCE</scope>
    <source>
        <strain evidence="13">Tuck. ex Michener</strain>
    </source>
</reference>
<evidence type="ECO:0000256" key="3">
    <source>
        <dbReference type="ARBA" id="ARBA00012795"/>
    </source>
</evidence>
<evidence type="ECO:0000313" key="14">
    <source>
        <dbReference type="Proteomes" id="UP000800092"/>
    </source>
</evidence>
<keyword evidence="8 11" id="KW-0949">S-adenosyl-L-methionine</keyword>
<keyword evidence="6 11" id="KW-0489">Methyltransferase</keyword>
<evidence type="ECO:0000256" key="8">
    <source>
        <dbReference type="ARBA" id="ARBA00022691"/>
    </source>
</evidence>
<comment type="subcellular location">
    <subcellularLocation>
        <location evidence="1 11">Cytoplasm</location>
    </subcellularLocation>
</comment>
<dbReference type="GO" id="GO:0030488">
    <property type="term" value="P:tRNA methylation"/>
    <property type="evidence" value="ECO:0007669"/>
    <property type="project" value="UniProtKB-UniRule"/>
</dbReference>
<dbReference type="InterPro" id="IPR011671">
    <property type="entry name" value="tRNA_uracil_MeTrfase"/>
</dbReference>
<evidence type="ECO:0000256" key="5">
    <source>
        <dbReference type="ARBA" id="ARBA00022490"/>
    </source>
</evidence>
<feature type="region of interest" description="Disordered" evidence="12">
    <location>
        <begin position="465"/>
        <end position="501"/>
    </location>
</feature>
<dbReference type="AlphaFoldDB" id="A0A6A6HID8"/>
<evidence type="ECO:0000256" key="4">
    <source>
        <dbReference type="ARBA" id="ARBA00017788"/>
    </source>
</evidence>
<accession>A0A6A6HID8</accession>
<dbReference type="Proteomes" id="UP000800092">
    <property type="component" value="Unassembled WGS sequence"/>
</dbReference>
<dbReference type="Pfam" id="PF07757">
    <property type="entry name" value="AdoMet_MTase"/>
    <property type="match status" value="1"/>
</dbReference>
<comment type="catalytic activity">
    <reaction evidence="10 11">
        <text>uridine(44) in tRNA(Ser) + S-adenosyl-L-methionine = 2'-O-methyluridine(44) in tRNA(Ser) + S-adenosyl-L-homocysteine + H(+)</text>
        <dbReference type="Rhea" id="RHEA:43100"/>
        <dbReference type="Rhea" id="RHEA-COMP:10339"/>
        <dbReference type="Rhea" id="RHEA-COMP:10340"/>
        <dbReference type="ChEBI" id="CHEBI:15378"/>
        <dbReference type="ChEBI" id="CHEBI:57856"/>
        <dbReference type="ChEBI" id="CHEBI:59789"/>
        <dbReference type="ChEBI" id="CHEBI:65315"/>
        <dbReference type="ChEBI" id="CHEBI:74478"/>
        <dbReference type="EC" id="2.1.1.211"/>
    </reaction>
</comment>
<evidence type="ECO:0000256" key="6">
    <source>
        <dbReference type="ARBA" id="ARBA00022603"/>
    </source>
</evidence>
<keyword evidence="14" id="KW-1185">Reference proteome</keyword>
<feature type="compositionally biased region" description="Polar residues" evidence="12">
    <location>
        <begin position="468"/>
        <end position="480"/>
    </location>
</feature>
<sequence>MPSSPSSTSSSTPFSTNPVSYPPFQPVPSPSLLSAPWCPHLSIPTAFPPSSFTHVMTNLLRNPNITSSHLFRADIYYDSLTDGTASWPVEAAATGTELSERVRWMQETYWPRLLGGVGGVEALGKAWKWERTWVRGLVPRKPEVDRKLVQSCHLFRCFERGKEEEGGGARGGKEGEKTVMIYVPHVETVDEMPFYHPAVRAIAFLHEWHAGSQQRVSGFGTLSIHIVPFSKTELHSNRLDRTVRNLLQVLHKHGHGHVQGYTKRVHHDQIIGQKRFQDEYTRLKSKYARTLCEGWAEVTDLRKHVFEDLGIAAFLTCLWDDIGKGKGNFPGFVDIGCGNGVLVNVLIREGWEGWGFDARRRKSWDGFPEEVTKRLEERVLVPRILQQARFEKNNAAPTKIEDGNDPCVQLPFHDGVFLEGTFIISNHADELTGWTPLLARLSRSPFIAIPCCSHDLAGARFRAPASGLRSQTKEPSIQTQIEDRCDQPKNGSLGKPKDANKQPSAYASLCSYITNLTENMGYFAEKEMLRIPSTRNEAIIGREISKCLDEDVENKIARLLEGELRKSVRQTADDWIVQANRIIQSKGSH</sequence>
<proteinExistence type="inferred from homology"/>
<evidence type="ECO:0000256" key="2">
    <source>
        <dbReference type="ARBA" id="ARBA00009056"/>
    </source>
</evidence>
<protein>
    <recommendedName>
        <fullName evidence="4 11">tRNA (uracil-O(2)-)-methyltransferase</fullName>
        <ecNumber evidence="3 11">2.1.1.211</ecNumber>
    </recommendedName>
</protein>
<organism evidence="13 14">
    <name type="scientific">Viridothelium virens</name>
    <name type="common">Speckled blister lichen</name>
    <name type="synonym">Trypethelium virens</name>
    <dbReference type="NCBI Taxonomy" id="1048519"/>
    <lineage>
        <taxon>Eukaryota</taxon>
        <taxon>Fungi</taxon>
        <taxon>Dikarya</taxon>
        <taxon>Ascomycota</taxon>
        <taxon>Pezizomycotina</taxon>
        <taxon>Dothideomycetes</taxon>
        <taxon>Dothideomycetes incertae sedis</taxon>
        <taxon>Trypetheliales</taxon>
        <taxon>Trypetheliaceae</taxon>
        <taxon>Viridothelium</taxon>
    </lineage>
</organism>